<dbReference type="InterPro" id="IPR044150">
    <property type="entry name" value="HDAC_classIV"/>
</dbReference>
<organism evidence="4 5">
    <name type="scientific">Isosphaera pallida (strain ATCC 43644 / DSM 9630 / IS1B)</name>
    <dbReference type="NCBI Taxonomy" id="575540"/>
    <lineage>
        <taxon>Bacteria</taxon>
        <taxon>Pseudomonadati</taxon>
        <taxon>Planctomycetota</taxon>
        <taxon>Planctomycetia</taxon>
        <taxon>Isosphaerales</taxon>
        <taxon>Isosphaeraceae</taxon>
        <taxon>Isosphaera</taxon>
    </lineage>
</organism>
<dbReference type="eggNOG" id="COG0123">
    <property type="taxonomic scope" value="Bacteria"/>
</dbReference>
<dbReference type="AlphaFoldDB" id="E8R243"/>
<evidence type="ECO:0000256" key="2">
    <source>
        <dbReference type="ARBA" id="ARBA00022801"/>
    </source>
</evidence>
<reference key="1">
    <citation type="submission" date="2010-11" db="EMBL/GenBank/DDBJ databases">
        <title>The complete sequence of chromosome of Isophaera pallida ATCC 43644.</title>
        <authorList>
            <consortium name="US DOE Joint Genome Institute (JGI-PGF)"/>
            <person name="Lucas S."/>
            <person name="Copeland A."/>
            <person name="Lapidus A."/>
            <person name="Bruce D."/>
            <person name="Goodwin L."/>
            <person name="Pitluck S."/>
            <person name="Kyrpides N."/>
            <person name="Mavromatis K."/>
            <person name="Pagani I."/>
            <person name="Ivanova N."/>
            <person name="Saunders E."/>
            <person name="Brettin T."/>
            <person name="Detter J.C."/>
            <person name="Han C."/>
            <person name="Tapia R."/>
            <person name="Land M."/>
            <person name="Hauser L."/>
            <person name="Markowitz V."/>
            <person name="Cheng J.-F."/>
            <person name="Hugenholtz P."/>
            <person name="Woyke T."/>
            <person name="Wu D."/>
            <person name="Eisen J.A."/>
        </authorList>
    </citation>
    <scope>NUCLEOTIDE SEQUENCE</scope>
    <source>
        <strain>ATCC 43644</strain>
    </source>
</reference>
<dbReference type="InterPro" id="IPR023696">
    <property type="entry name" value="Ureohydrolase_dom_sf"/>
</dbReference>
<comment type="similarity">
    <text evidence="1">Belongs to the histone deacetylase family.</text>
</comment>
<dbReference type="InParanoid" id="E8R243"/>
<dbReference type="STRING" id="575540.Isop_2908"/>
<dbReference type="Gene3D" id="3.40.800.20">
    <property type="entry name" value="Histone deacetylase domain"/>
    <property type="match status" value="1"/>
</dbReference>
<reference evidence="4 5" key="2">
    <citation type="journal article" date="2011" name="Stand. Genomic Sci.">
        <title>Complete genome sequence of Isosphaera pallida type strain (IS1B).</title>
        <authorList>
            <consortium name="US DOE Joint Genome Institute (JGI-PGF)"/>
            <person name="Goker M."/>
            <person name="Cleland D."/>
            <person name="Saunders E."/>
            <person name="Lapidus A."/>
            <person name="Nolan M."/>
            <person name="Lucas S."/>
            <person name="Hammon N."/>
            <person name="Deshpande S."/>
            <person name="Cheng J.F."/>
            <person name="Tapia R."/>
            <person name="Han C."/>
            <person name="Goodwin L."/>
            <person name="Pitluck S."/>
            <person name="Liolios K."/>
            <person name="Pagani I."/>
            <person name="Ivanova N."/>
            <person name="Mavromatis K."/>
            <person name="Pati A."/>
            <person name="Chen A."/>
            <person name="Palaniappan K."/>
            <person name="Land M."/>
            <person name="Hauser L."/>
            <person name="Chang Y.J."/>
            <person name="Jeffries C.D."/>
            <person name="Detter J.C."/>
            <person name="Beck B."/>
            <person name="Woyke T."/>
            <person name="Bristow J."/>
            <person name="Eisen J.A."/>
            <person name="Markowitz V."/>
            <person name="Hugenholtz P."/>
            <person name="Kyrpides N.C."/>
            <person name="Klenk H.P."/>
        </authorList>
    </citation>
    <scope>NUCLEOTIDE SEQUENCE [LARGE SCALE GENOMIC DNA]</scope>
    <source>
        <strain evidence="5">ATCC 43644 / DSM 9630 / IS1B</strain>
    </source>
</reference>
<dbReference type="OrthoDB" id="9808367at2"/>
<dbReference type="KEGG" id="ipa:Isop_2908"/>
<gene>
    <name evidence="4" type="ordered locus">Isop_2908</name>
</gene>
<evidence type="ECO:0000259" key="3">
    <source>
        <dbReference type="Pfam" id="PF00850"/>
    </source>
</evidence>
<dbReference type="Proteomes" id="UP000008631">
    <property type="component" value="Chromosome"/>
</dbReference>
<dbReference type="InterPro" id="IPR023801">
    <property type="entry name" value="His_deacetylse_dom"/>
</dbReference>
<accession>E8R243</accession>
<dbReference type="Pfam" id="PF00850">
    <property type="entry name" value="Hist_deacetyl"/>
    <property type="match status" value="1"/>
</dbReference>
<dbReference type="PRINTS" id="PR01270">
    <property type="entry name" value="HDASUPER"/>
</dbReference>
<sequence>MSVEKVKARVYHSDRYTLPLPEWHRFPMRKYALLRQQVERAAWSDRVRLLEPPAASDADLERVHDPGYVRRVATGGLRPEEEREIGLPWSEGLVERSRRSTGGTIAAARAALEDFASVNLAGGTHHAHVHKGAGYCVFNDAAVAARALLAEGRVERVVILDCDVHHGDGTAAIFADDPRVFTYSIHSAKNYPMRKPPSDLDVPLPDGIGDTDYLARLEETVPQALDRAGANLAIYLAGADPYEGDRLGRLKLTKEGLRRRDAFIFAECRRRMLPVAVTMAGGYAEPIEDTVEIQLATVRAAVALAVGRD</sequence>
<dbReference type="EMBL" id="CP002353">
    <property type="protein sequence ID" value="ADV63473.1"/>
    <property type="molecule type" value="Genomic_DNA"/>
</dbReference>
<evidence type="ECO:0000256" key="1">
    <source>
        <dbReference type="ARBA" id="ARBA00005947"/>
    </source>
</evidence>
<dbReference type="RefSeq" id="WP_013565761.1">
    <property type="nucleotide sequence ID" value="NC_014962.1"/>
</dbReference>
<dbReference type="PANTHER" id="PTHR10625">
    <property type="entry name" value="HISTONE DEACETYLASE HDAC1-RELATED"/>
    <property type="match status" value="1"/>
</dbReference>
<dbReference type="HOGENOM" id="CLU_007727_1_0_0"/>
<evidence type="ECO:0000313" key="5">
    <source>
        <dbReference type="Proteomes" id="UP000008631"/>
    </source>
</evidence>
<dbReference type="GO" id="GO:0016787">
    <property type="term" value="F:hydrolase activity"/>
    <property type="evidence" value="ECO:0007669"/>
    <property type="project" value="UniProtKB-KW"/>
</dbReference>
<protein>
    <submittedName>
        <fullName evidence="4">Histone deacetylase</fullName>
    </submittedName>
</protein>
<feature type="domain" description="Histone deacetylase" evidence="3">
    <location>
        <begin position="24"/>
        <end position="285"/>
    </location>
</feature>
<proteinExistence type="inferred from homology"/>
<dbReference type="PANTHER" id="PTHR10625:SF19">
    <property type="entry name" value="HISTONE DEACETYLASE 12"/>
    <property type="match status" value="1"/>
</dbReference>
<dbReference type="InterPro" id="IPR037138">
    <property type="entry name" value="His_deacetylse_dom_sf"/>
</dbReference>
<dbReference type="GO" id="GO:0004407">
    <property type="term" value="F:histone deacetylase activity"/>
    <property type="evidence" value="ECO:0007669"/>
    <property type="project" value="InterPro"/>
</dbReference>
<dbReference type="GO" id="GO:0040029">
    <property type="term" value="P:epigenetic regulation of gene expression"/>
    <property type="evidence" value="ECO:0007669"/>
    <property type="project" value="TreeGrafter"/>
</dbReference>
<dbReference type="SUPFAM" id="SSF52768">
    <property type="entry name" value="Arginase/deacetylase"/>
    <property type="match status" value="1"/>
</dbReference>
<evidence type="ECO:0000313" key="4">
    <source>
        <dbReference type="EMBL" id="ADV63473.1"/>
    </source>
</evidence>
<dbReference type="InterPro" id="IPR000286">
    <property type="entry name" value="HDACs"/>
</dbReference>
<dbReference type="CDD" id="cd09993">
    <property type="entry name" value="HDAC_classIV"/>
    <property type="match status" value="1"/>
</dbReference>
<keyword evidence="2" id="KW-0378">Hydrolase</keyword>
<keyword evidence="5" id="KW-1185">Reference proteome</keyword>
<name>E8R243_ISOPI</name>